<evidence type="ECO:0000313" key="1">
    <source>
        <dbReference type="EMBL" id="MPC25997.1"/>
    </source>
</evidence>
<reference evidence="1 2" key="1">
    <citation type="submission" date="2019-05" db="EMBL/GenBank/DDBJ databases">
        <title>Another draft genome of Portunus trituberculatus and its Hox gene families provides insights of decapod evolution.</title>
        <authorList>
            <person name="Jeong J.-H."/>
            <person name="Song I."/>
            <person name="Kim S."/>
            <person name="Choi T."/>
            <person name="Kim D."/>
            <person name="Ryu S."/>
            <person name="Kim W."/>
        </authorList>
    </citation>
    <scope>NUCLEOTIDE SEQUENCE [LARGE SCALE GENOMIC DNA]</scope>
    <source>
        <tissue evidence="1">Muscle</tissue>
    </source>
</reference>
<dbReference type="AlphaFoldDB" id="A0A5B7DY68"/>
<organism evidence="1 2">
    <name type="scientific">Portunus trituberculatus</name>
    <name type="common">Swimming crab</name>
    <name type="synonym">Neptunus trituberculatus</name>
    <dbReference type="NCBI Taxonomy" id="210409"/>
    <lineage>
        <taxon>Eukaryota</taxon>
        <taxon>Metazoa</taxon>
        <taxon>Ecdysozoa</taxon>
        <taxon>Arthropoda</taxon>
        <taxon>Crustacea</taxon>
        <taxon>Multicrustacea</taxon>
        <taxon>Malacostraca</taxon>
        <taxon>Eumalacostraca</taxon>
        <taxon>Eucarida</taxon>
        <taxon>Decapoda</taxon>
        <taxon>Pleocyemata</taxon>
        <taxon>Brachyura</taxon>
        <taxon>Eubrachyura</taxon>
        <taxon>Portunoidea</taxon>
        <taxon>Portunidae</taxon>
        <taxon>Portuninae</taxon>
        <taxon>Portunus</taxon>
    </lineage>
</organism>
<protein>
    <submittedName>
        <fullName evidence="1">Uncharacterized protein</fullName>
    </submittedName>
</protein>
<keyword evidence="2" id="KW-1185">Reference proteome</keyword>
<gene>
    <name evidence="1" type="ORF">E2C01_019124</name>
</gene>
<name>A0A5B7DY68_PORTR</name>
<dbReference type="Proteomes" id="UP000324222">
    <property type="component" value="Unassembled WGS sequence"/>
</dbReference>
<proteinExistence type="predicted"/>
<dbReference type="EMBL" id="VSRR010001540">
    <property type="protein sequence ID" value="MPC25997.1"/>
    <property type="molecule type" value="Genomic_DNA"/>
</dbReference>
<evidence type="ECO:0000313" key="2">
    <source>
        <dbReference type="Proteomes" id="UP000324222"/>
    </source>
</evidence>
<sequence length="99" mass="10894">MVFMEDNIIISFTIPCLELVELQRLPWCKLAVTLTLAWLSSAPPPPPPPPPPLRPAFLAPVILPVPGVQKPDRAVLTFIDITPVVVLYKGDSLTLTVTW</sequence>
<comment type="caution">
    <text evidence="1">The sequence shown here is derived from an EMBL/GenBank/DDBJ whole genome shotgun (WGS) entry which is preliminary data.</text>
</comment>
<accession>A0A5B7DY68</accession>